<feature type="signal peptide" evidence="2">
    <location>
        <begin position="1"/>
        <end position="22"/>
    </location>
</feature>
<feature type="chain" id="PRO_5015549864" evidence="2">
    <location>
        <begin position="23"/>
        <end position="212"/>
    </location>
</feature>
<dbReference type="Proteomes" id="UP000244336">
    <property type="component" value="Chromosome 9"/>
</dbReference>
<protein>
    <submittedName>
        <fullName evidence="3">Uncharacterized protein</fullName>
    </submittedName>
</protein>
<evidence type="ECO:0000256" key="2">
    <source>
        <dbReference type="SAM" id="SignalP"/>
    </source>
</evidence>
<sequence length="212" mass="21922">MDHLSPSAPILLLVVLPQLLHALPQDLREEVVAVPILHLGVELRREPRLEGVALVKEPRRDVVALVPPVALHRLHPVPRRVPGLEPHIVGDALDEAAVRPPPPVPLPHVRRLVVQHAGHLGPDVAGVAADVPGAQVDAVGAREGDAAGVLDDEGDRVHGLALGGAVLVEGAPDEGGRVGEDTPGVPEPDGLVEAPAADAAAARAKREATVAT</sequence>
<dbReference type="AlphaFoldDB" id="A0A2T7C576"/>
<name>A0A2T7C576_9POAL</name>
<gene>
    <name evidence="3" type="ORF">GQ55_9G200400</name>
</gene>
<keyword evidence="2" id="KW-0732">Signal</keyword>
<dbReference type="OrthoDB" id="10565793at2759"/>
<evidence type="ECO:0000256" key="1">
    <source>
        <dbReference type="SAM" id="MobiDB-lite"/>
    </source>
</evidence>
<feature type="compositionally biased region" description="Low complexity" evidence="1">
    <location>
        <begin position="192"/>
        <end position="202"/>
    </location>
</feature>
<feature type="region of interest" description="Disordered" evidence="1">
    <location>
        <begin position="170"/>
        <end position="212"/>
    </location>
</feature>
<accession>A0A2T7C576</accession>
<dbReference type="EMBL" id="CM009757">
    <property type="protein sequence ID" value="PUZ38485.1"/>
    <property type="molecule type" value="Genomic_DNA"/>
</dbReference>
<dbReference type="Gramene" id="PUZ38485">
    <property type="protein sequence ID" value="PUZ38485"/>
    <property type="gene ID" value="GQ55_9G200400"/>
</dbReference>
<evidence type="ECO:0000313" key="4">
    <source>
        <dbReference type="Proteomes" id="UP000244336"/>
    </source>
</evidence>
<organism evidence="3 4">
    <name type="scientific">Panicum hallii var. hallii</name>
    <dbReference type="NCBI Taxonomy" id="1504633"/>
    <lineage>
        <taxon>Eukaryota</taxon>
        <taxon>Viridiplantae</taxon>
        <taxon>Streptophyta</taxon>
        <taxon>Embryophyta</taxon>
        <taxon>Tracheophyta</taxon>
        <taxon>Spermatophyta</taxon>
        <taxon>Magnoliopsida</taxon>
        <taxon>Liliopsida</taxon>
        <taxon>Poales</taxon>
        <taxon>Poaceae</taxon>
        <taxon>PACMAD clade</taxon>
        <taxon>Panicoideae</taxon>
        <taxon>Panicodae</taxon>
        <taxon>Paniceae</taxon>
        <taxon>Panicinae</taxon>
        <taxon>Panicum</taxon>
        <taxon>Panicum sect. Panicum</taxon>
    </lineage>
</organism>
<reference evidence="3 4" key="1">
    <citation type="submission" date="2018-04" db="EMBL/GenBank/DDBJ databases">
        <title>WGS assembly of Panicum hallii var. hallii HAL2.</title>
        <authorList>
            <person name="Lovell J."/>
            <person name="Jenkins J."/>
            <person name="Lowry D."/>
            <person name="Mamidi S."/>
            <person name="Sreedasyam A."/>
            <person name="Weng X."/>
            <person name="Barry K."/>
            <person name="Bonette J."/>
            <person name="Campitelli B."/>
            <person name="Daum C."/>
            <person name="Gordon S."/>
            <person name="Gould B."/>
            <person name="Lipzen A."/>
            <person name="MacQueen A."/>
            <person name="Palacio-Mejia J."/>
            <person name="Plott C."/>
            <person name="Shakirov E."/>
            <person name="Shu S."/>
            <person name="Yoshinaga Y."/>
            <person name="Zane M."/>
            <person name="Rokhsar D."/>
            <person name="Grimwood J."/>
            <person name="Schmutz J."/>
            <person name="Juenger T."/>
        </authorList>
    </citation>
    <scope>NUCLEOTIDE SEQUENCE [LARGE SCALE GENOMIC DNA]</scope>
    <source>
        <strain evidence="4">cv. HAL2</strain>
    </source>
</reference>
<keyword evidence="4" id="KW-1185">Reference proteome</keyword>
<evidence type="ECO:0000313" key="3">
    <source>
        <dbReference type="EMBL" id="PUZ38485.1"/>
    </source>
</evidence>
<proteinExistence type="predicted"/>